<keyword evidence="1" id="KW-1133">Transmembrane helix</keyword>
<protein>
    <submittedName>
        <fullName evidence="4">Mammalian cell entry protein</fullName>
    </submittedName>
</protein>
<dbReference type="InterPro" id="IPR052336">
    <property type="entry name" value="MlaD_Phospholipid_Transporter"/>
</dbReference>
<dbReference type="Pfam" id="PF02470">
    <property type="entry name" value="MlaD"/>
    <property type="match status" value="1"/>
</dbReference>
<dbReference type="NCBIfam" id="TIGR00996">
    <property type="entry name" value="Mtu_fam_mce"/>
    <property type="match status" value="1"/>
</dbReference>
<dbReference type="InterPro" id="IPR024516">
    <property type="entry name" value="Mce_C"/>
</dbReference>
<dbReference type="PANTHER" id="PTHR33371">
    <property type="entry name" value="INTERMEMBRANE PHOSPHOLIPID TRANSPORT SYSTEM BINDING PROTEIN MLAD-RELATED"/>
    <property type="match status" value="1"/>
</dbReference>
<keyword evidence="1" id="KW-0812">Transmembrane</keyword>
<comment type="caution">
    <text evidence="4">The sequence shown here is derived from an EMBL/GenBank/DDBJ whole genome shotgun (WGS) entry which is preliminary data.</text>
</comment>
<feature type="domain" description="Mammalian cell entry C-terminal" evidence="3">
    <location>
        <begin position="130"/>
        <end position="313"/>
    </location>
</feature>
<evidence type="ECO:0000313" key="4">
    <source>
        <dbReference type="EMBL" id="ORW19856.1"/>
    </source>
</evidence>
<dbReference type="Pfam" id="PF11887">
    <property type="entry name" value="Mce4_CUP1"/>
    <property type="match status" value="1"/>
</dbReference>
<dbReference type="Proteomes" id="UP000193108">
    <property type="component" value="Unassembled WGS sequence"/>
</dbReference>
<keyword evidence="5" id="KW-1185">Reference proteome</keyword>
<evidence type="ECO:0000256" key="1">
    <source>
        <dbReference type="SAM" id="Phobius"/>
    </source>
</evidence>
<name>A0A1X1Z956_MYCNO</name>
<feature type="domain" description="Mce/MlaD" evidence="2">
    <location>
        <begin position="49"/>
        <end position="123"/>
    </location>
</feature>
<reference evidence="4 5" key="1">
    <citation type="submission" date="2016-01" db="EMBL/GenBank/DDBJ databases">
        <title>The new phylogeny of the genus Mycobacterium.</title>
        <authorList>
            <person name="Tarcisio F."/>
            <person name="Conor M."/>
            <person name="Antonella G."/>
            <person name="Elisabetta G."/>
            <person name="Giulia F.S."/>
            <person name="Sara T."/>
            <person name="Anna F."/>
            <person name="Clotilde B."/>
            <person name="Roberto B."/>
            <person name="Veronica D.S."/>
            <person name="Fabio R."/>
            <person name="Monica P."/>
            <person name="Olivier J."/>
            <person name="Enrico T."/>
            <person name="Nicola S."/>
        </authorList>
    </citation>
    <scope>NUCLEOTIDE SEQUENCE [LARGE SCALE GENOMIC DNA]</scope>
    <source>
        <strain evidence="4 5">DSM 44164</strain>
    </source>
</reference>
<dbReference type="GO" id="GO:0005576">
    <property type="term" value="C:extracellular region"/>
    <property type="evidence" value="ECO:0007669"/>
    <property type="project" value="TreeGrafter"/>
</dbReference>
<keyword evidence="1" id="KW-0472">Membrane</keyword>
<organism evidence="4 5">
    <name type="scientific">Mycolicibacter nonchromogenicus</name>
    <name type="common">Mycobacterium nonchromogenicum</name>
    <dbReference type="NCBI Taxonomy" id="1782"/>
    <lineage>
        <taxon>Bacteria</taxon>
        <taxon>Bacillati</taxon>
        <taxon>Actinomycetota</taxon>
        <taxon>Actinomycetes</taxon>
        <taxon>Mycobacteriales</taxon>
        <taxon>Mycobacteriaceae</taxon>
        <taxon>Mycolicibacter</taxon>
    </lineage>
</organism>
<feature type="transmembrane region" description="Helical" evidence="1">
    <location>
        <begin position="21"/>
        <end position="42"/>
    </location>
</feature>
<evidence type="ECO:0000259" key="2">
    <source>
        <dbReference type="Pfam" id="PF02470"/>
    </source>
</evidence>
<evidence type="ECO:0000313" key="5">
    <source>
        <dbReference type="Proteomes" id="UP000193108"/>
    </source>
</evidence>
<accession>A0A1X1Z956</accession>
<evidence type="ECO:0000259" key="3">
    <source>
        <dbReference type="Pfam" id="PF11887"/>
    </source>
</evidence>
<dbReference type="PANTHER" id="PTHR33371:SF18">
    <property type="entry name" value="MCE-FAMILY PROTEIN MCE3C"/>
    <property type="match status" value="1"/>
</dbReference>
<proteinExistence type="predicted"/>
<sequence length="349" mass="37615">MASIKRFIGQWRSRPLESYNTTWMGFAALAVVAVVVAAALFVKVLGVGYTRYTAEFAQAAALSPGNPIMVAGIEVGRVSSMRLAGDHVEAGLTVRNDVPLGKDTRAKIQVMTILGSRYLRLEPDGPGSLPGKRIPLAHTEVPYDLESLLEDATTTFDQIDSDQFAQSLAVLGRQMSGLPPVVPQAMANLHALAKITADRRDELGTLLASTQRVANTLHNQQTSLGNLVDQSQDFLGELVARQNTFHAMLSALTTLAGQLNNVVVKDRSMLDDMLANIRALSDMLGQHDDLVRSLLQAAPPALRGATNATGYGPGIEFFAGNGLLMDAWMCAISGRAKQFGMIEYFKDCK</sequence>
<dbReference type="RefSeq" id="WP_064997999.1">
    <property type="nucleotide sequence ID" value="NZ_LQPI01000048.1"/>
</dbReference>
<dbReference type="EMBL" id="LQPI01000048">
    <property type="protein sequence ID" value="ORW19856.1"/>
    <property type="molecule type" value="Genomic_DNA"/>
</dbReference>
<dbReference type="AlphaFoldDB" id="A0A1X1Z956"/>
<dbReference type="InterPro" id="IPR005693">
    <property type="entry name" value="Mce"/>
</dbReference>
<gene>
    <name evidence="4" type="ORF">AWC18_13480</name>
</gene>
<dbReference type="InterPro" id="IPR003399">
    <property type="entry name" value="Mce/MlaD"/>
</dbReference>
<dbReference type="STRING" id="1782.AWC18_13480"/>